<keyword evidence="6" id="KW-1185">Reference proteome</keyword>
<dbReference type="InterPro" id="IPR001611">
    <property type="entry name" value="Leu-rich_rpt"/>
</dbReference>
<feature type="region of interest" description="Disordered" evidence="4">
    <location>
        <begin position="674"/>
        <end position="703"/>
    </location>
</feature>
<dbReference type="SMART" id="SM00365">
    <property type="entry name" value="LRR_SD22"/>
    <property type="match status" value="4"/>
</dbReference>
<feature type="compositionally biased region" description="Low complexity" evidence="4">
    <location>
        <begin position="1867"/>
        <end position="1885"/>
    </location>
</feature>
<dbReference type="InterPro" id="IPR025875">
    <property type="entry name" value="Leu-rich_rpt_4"/>
</dbReference>
<keyword evidence="2" id="KW-0677">Repeat</keyword>
<feature type="coiled-coil region" evidence="3">
    <location>
        <begin position="594"/>
        <end position="628"/>
    </location>
</feature>
<dbReference type="PANTHER" id="PTHR46652:SF3">
    <property type="entry name" value="LEUCINE-RICH REPEAT-CONTAINING PROTEIN 9"/>
    <property type="match status" value="1"/>
</dbReference>
<dbReference type="HOGENOM" id="CLU_226737_0_0_1"/>
<protein>
    <submittedName>
        <fullName evidence="5">Uncharacterized protein</fullName>
    </submittedName>
</protein>
<feature type="region of interest" description="Disordered" evidence="4">
    <location>
        <begin position="1"/>
        <end position="30"/>
    </location>
</feature>
<feature type="region of interest" description="Disordered" evidence="4">
    <location>
        <begin position="2189"/>
        <end position="2222"/>
    </location>
</feature>
<feature type="compositionally biased region" description="Polar residues" evidence="4">
    <location>
        <begin position="10"/>
        <end position="30"/>
    </location>
</feature>
<dbReference type="GeneID" id="7830372"/>
<name>Q24DS6_TETTS</name>
<feature type="compositionally biased region" description="Basic and acidic residues" evidence="4">
    <location>
        <begin position="1190"/>
        <end position="1209"/>
    </location>
</feature>
<feature type="compositionally biased region" description="Low complexity" evidence="4">
    <location>
        <begin position="1212"/>
        <end position="1226"/>
    </location>
</feature>
<dbReference type="PANTHER" id="PTHR46652">
    <property type="entry name" value="LEUCINE-RICH REPEAT AND IQ DOMAIN-CONTAINING PROTEIN 1-RELATED"/>
    <property type="match status" value="1"/>
</dbReference>
<gene>
    <name evidence="5" type="ORF">TTHERM_00790610</name>
</gene>
<feature type="compositionally biased region" description="Polar residues" evidence="4">
    <location>
        <begin position="2189"/>
        <end position="2213"/>
    </location>
</feature>
<dbReference type="RefSeq" id="XP_001026159.2">
    <property type="nucleotide sequence ID" value="XM_001026159.2"/>
</dbReference>
<dbReference type="STRING" id="312017.Q24DS6"/>
<dbReference type="PROSITE" id="PS51450">
    <property type="entry name" value="LRR"/>
    <property type="match status" value="3"/>
</dbReference>
<dbReference type="KEGG" id="tet:TTHERM_00790610"/>
<dbReference type="Proteomes" id="UP000009168">
    <property type="component" value="Unassembled WGS sequence"/>
</dbReference>
<feature type="compositionally biased region" description="Polar residues" evidence="4">
    <location>
        <begin position="84"/>
        <end position="101"/>
    </location>
</feature>
<evidence type="ECO:0000313" key="5">
    <source>
        <dbReference type="EMBL" id="EAS05914.2"/>
    </source>
</evidence>
<dbReference type="OrthoDB" id="660555at2759"/>
<reference evidence="6" key="1">
    <citation type="journal article" date="2006" name="PLoS Biol.">
        <title>Macronuclear genome sequence of the ciliate Tetrahymena thermophila, a model eukaryote.</title>
        <authorList>
            <person name="Eisen J.A."/>
            <person name="Coyne R.S."/>
            <person name="Wu M."/>
            <person name="Wu D."/>
            <person name="Thiagarajan M."/>
            <person name="Wortman J.R."/>
            <person name="Badger J.H."/>
            <person name="Ren Q."/>
            <person name="Amedeo P."/>
            <person name="Jones K.M."/>
            <person name="Tallon L.J."/>
            <person name="Delcher A.L."/>
            <person name="Salzberg S.L."/>
            <person name="Silva J.C."/>
            <person name="Haas B.J."/>
            <person name="Majoros W.H."/>
            <person name="Farzad M."/>
            <person name="Carlton J.M."/>
            <person name="Smith R.K. Jr."/>
            <person name="Garg J."/>
            <person name="Pearlman R.E."/>
            <person name="Karrer K.M."/>
            <person name="Sun L."/>
            <person name="Manning G."/>
            <person name="Elde N.C."/>
            <person name="Turkewitz A.P."/>
            <person name="Asai D.J."/>
            <person name="Wilkes D.E."/>
            <person name="Wang Y."/>
            <person name="Cai H."/>
            <person name="Collins K."/>
            <person name="Stewart B.A."/>
            <person name="Lee S.R."/>
            <person name="Wilamowska K."/>
            <person name="Weinberg Z."/>
            <person name="Ruzzo W.L."/>
            <person name="Wloga D."/>
            <person name="Gaertig J."/>
            <person name="Frankel J."/>
            <person name="Tsao C.-C."/>
            <person name="Gorovsky M.A."/>
            <person name="Keeling P.J."/>
            <person name="Waller R.F."/>
            <person name="Patron N.J."/>
            <person name="Cherry J.M."/>
            <person name="Stover N.A."/>
            <person name="Krieger C.J."/>
            <person name="del Toro C."/>
            <person name="Ryder H.F."/>
            <person name="Williamson S.C."/>
            <person name="Barbeau R.A."/>
            <person name="Hamilton E.P."/>
            <person name="Orias E."/>
        </authorList>
    </citation>
    <scope>NUCLEOTIDE SEQUENCE [LARGE SCALE GENOMIC DNA]</scope>
    <source>
        <strain evidence="6">SB210</strain>
    </source>
</reference>
<proteinExistence type="predicted"/>
<evidence type="ECO:0000256" key="2">
    <source>
        <dbReference type="ARBA" id="ARBA00022737"/>
    </source>
</evidence>
<feature type="compositionally biased region" description="Low complexity" evidence="4">
    <location>
        <begin position="1142"/>
        <end position="1160"/>
    </location>
</feature>
<feature type="region of interest" description="Disordered" evidence="4">
    <location>
        <begin position="1823"/>
        <end position="1885"/>
    </location>
</feature>
<evidence type="ECO:0000313" key="6">
    <source>
        <dbReference type="Proteomes" id="UP000009168"/>
    </source>
</evidence>
<feature type="compositionally biased region" description="Low complexity" evidence="4">
    <location>
        <begin position="102"/>
        <end position="151"/>
    </location>
</feature>
<feature type="compositionally biased region" description="Polar residues" evidence="4">
    <location>
        <begin position="1833"/>
        <end position="1857"/>
    </location>
</feature>
<sequence length="2222" mass="257192">MQESERQAEIDSSPSSFYLKQQQGQITSQNNMQNYDSLLYSEITENNQTLLNTPQHPFKQKNPLGSVSLSFNSINFQSMLKNTQQMESGQVSERQNIQSGDKNQVSNYNQNINNNQKNSIQQQVILQSSNDKKYQQSSSQNSQSQSNRNNNSNIQNQVFQHQNAFNRSPYKINEFQICTEEDEKENKDETIQNIEKIDLSGNMLKNMQDLNKFKSLVYLNLSYNRIQIIENIEMLVNLQYLNLSNNNIKEIPSIIERNTQLQHLLLSSNNISSINSIASLQKLLNLKELNLLDNPIQQCQDYKNYIKNNLKQIILLDQKNIHVSNLNSVGESWNSQLSFSNNTVNQSAHFQRKQNSKVQQVQQQQQQNNLIQPIQGLLESFSNNNNYNNNNNNTNSLYQNRQNHIYSFGSQQNDTPTNHLFGFEINIDYPQKLKKPQSLDFQYLTSQNQQNSPQQIRAAYYNNMGDLNRSITEIETEFDSDGNVLDKQFQEQRIFYSNAKSSKKNFKAFLEFQNQLQMQNQYLASPLNNEQSVILFENMNSSEKHNRSVWQNNTQERNEQTFSESANKNSFLIDSKIQQQRQGNEIENDLQSSFNFKRDKNLETESQVQNLQNQFDQIQSNDQNLIQNKTLRRNLAYEEQVGNNFLPHLSEEEAYRLKKCLFQQNNDKIQILSNQQFNHSKQEDENTNNKKKDRNNEDNYDEVNLTNIHSISNYVYDESTAKKANQQINFIQPQKNQQQILPPPAPSTLPIPSLKEEQGQINKDKFKTSPFLDQIANNSGSKQNEQEQNGNQLNNVSQLQSLFDNIESHRGDFLLQDFSQIYASKVNTSDVLGIQFTPQNHSSNNNNMNQIEYISPTEESTINSNIMNSEKQCQTVANTLNILNNQLKALHESFQDYNSNLDSTAEKSNQLIQKIIKCTEDSQKESIKEKEKLVQDIQLFKNLVSSSFIQINIFVEEFGLQINTFMKIIQECGESKCDQLNNEGIIPKISTNTLNNINEIFEQIQNNNNQLFINANRMTEEINRAKNIQNDFLVEKLNQNIEKIISLFKEISNLHLTCCDTFESIEHTSERLTKFFIHIVRLFQAKQVIQFSNHKRNLSNQTNNSCNQTIQMKQPSSSTNISKDHGQANSKLNRQQSTKDFNIQNNNNNNNNNKNQQFQNNDKEKKGIAASSNQQNQQFQENKNQNSNRDSQKQESFDRNLEKQEDLKTPKSNNNNTNTNMNSNNSRIGYTPLQEGFSEEEQKKLMNSNIEQIQQQMNNYRKEIQQKHLKNQKSEELKLEELDPSQRINILQQNISNTHIFPFPTQYMNQQLSNINTSFSNEVQIKSNIPISPHLTTNSPSTNISQLKNNSQKPTQYQQELEILRFKFSDFEKTSLMRYDNLLKAKEQVEKDYNQIVQNYSELQQNYESILVKYSGLQSKYEESLSLRDKNNNEIEREEFISQISQLKLRVNDLEKYVSSSENQKQLLLKDKQILKEQLSLVQKDYESLEKQNQININQNQKLIDNNKDLAQQNQQLLLRLTEAENTVLSMKQVLTPRLHTQQQSDQHQEYTSNQEKQYSHKKSLSQQLNNQYNNNNNQATILQQGQNQIICNEELSQLLKNMLQNVNTNMQQNTQIIQLLGSKDTLINNQTQSDNLNENQYEAHQEWSEMLKMQIKQKQLLYKQILALAAIISTIQSNDEKKLQECIKKITSLQETTNQSTQTDLNSLVNTQYQFFDSIISPPSKTSTVITQQTNNNITSNNQNINQNNNTASNNNTLEDSNTKSNIMTATTMTLPNILESVRKHQHNVMQAKLKSNTTVNSSSTASEKLYKLAAQRYEEETTKNLKHKKNSNQPCEKWFNNSPERYCGQQNSKPAQNEEKIDEVNQSSSQNSSSTQNKSLQKSRQLLKQMTDLANDKKSFLAEDSAFLQTKKKVANNDFKQGDQSTSSGNKKNVSKLINDLHSQMDKKTFRNSNSSNINNAHAINQSDIILNNTTTNKKSKREQTKSPSAQTLTKNCQKNIILSNHNSNNSQQILVNNFLKKEFKYPSKGSQSSLLNQSHHLTNKTQQSQNQSSSVLHLTQINSNSNNPNNASNISHYKSNSNIIDRVSMEHSKKQKNCLKSVIKAYKNIETLRKMQDILKNEDNFTAFLNKTTTNIHINQSFNNNHHNNIPINQFNINHQNNQNSNLIENCTNNQITKILKKVTRSQSNLSTQNGQKVTNSVTQIHNQDANTKRDKSKE</sequence>
<feature type="region of interest" description="Disordered" evidence="4">
    <location>
        <begin position="1108"/>
        <end position="1231"/>
    </location>
</feature>
<feature type="region of interest" description="Disordered" evidence="4">
    <location>
        <begin position="1540"/>
        <end position="1566"/>
    </location>
</feature>
<dbReference type="eggNOG" id="KOG0531">
    <property type="taxonomic scope" value="Eukaryota"/>
</dbReference>
<feature type="region of interest" description="Disordered" evidence="4">
    <location>
        <begin position="1971"/>
        <end position="1993"/>
    </location>
</feature>
<dbReference type="SUPFAM" id="SSF52075">
    <property type="entry name" value="Outer arm dynein light chain 1"/>
    <property type="match status" value="1"/>
</dbReference>
<evidence type="ECO:0000256" key="1">
    <source>
        <dbReference type="ARBA" id="ARBA00022614"/>
    </source>
</evidence>
<keyword evidence="3" id="KW-0175">Coiled coil</keyword>
<keyword evidence="1" id="KW-0433">Leucine-rich repeat</keyword>
<accession>Q24DS6</accession>
<dbReference type="EMBL" id="GG662316">
    <property type="protein sequence ID" value="EAS05914.2"/>
    <property type="molecule type" value="Genomic_DNA"/>
</dbReference>
<evidence type="ECO:0000256" key="4">
    <source>
        <dbReference type="SAM" id="MobiDB-lite"/>
    </source>
</evidence>
<feature type="coiled-coil region" evidence="3">
    <location>
        <begin position="1243"/>
        <end position="1277"/>
    </location>
</feature>
<dbReference type="Pfam" id="PF12799">
    <property type="entry name" value="LRR_4"/>
    <property type="match status" value="1"/>
</dbReference>
<dbReference type="InterPro" id="IPR003591">
    <property type="entry name" value="Leu-rich_rpt_typical-subtyp"/>
</dbReference>
<feature type="compositionally biased region" description="Polar residues" evidence="4">
    <location>
        <begin position="1540"/>
        <end position="1557"/>
    </location>
</feature>
<feature type="compositionally biased region" description="Basic and acidic residues" evidence="4">
    <location>
        <begin position="680"/>
        <end position="697"/>
    </location>
</feature>
<feature type="region of interest" description="Disordered" evidence="4">
    <location>
        <begin position="766"/>
        <end position="790"/>
    </location>
</feature>
<feature type="region of interest" description="Disordered" evidence="4">
    <location>
        <begin position="84"/>
        <end position="151"/>
    </location>
</feature>
<feature type="coiled-coil region" evidence="3">
    <location>
        <begin position="1444"/>
        <end position="1527"/>
    </location>
</feature>
<dbReference type="InParanoid" id="Q24DS6"/>
<organism evidence="5 6">
    <name type="scientific">Tetrahymena thermophila (strain SB210)</name>
    <dbReference type="NCBI Taxonomy" id="312017"/>
    <lineage>
        <taxon>Eukaryota</taxon>
        <taxon>Sar</taxon>
        <taxon>Alveolata</taxon>
        <taxon>Ciliophora</taxon>
        <taxon>Intramacronucleata</taxon>
        <taxon>Oligohymenophorea</taxon>
        <taxon>Hymenostomatida</taxon>
        <taxon>Tetrahymenina</taxon>
        <taxon>Tetrahymenidae</taxon>
        <taxon>Tetrahymena</taxon>
    </lineage>
</organism>
<feature type="coiled-coil region" evidence="3">
    <location>
        <begin position="1379"/>
        <end position="1406"/>
    </location>
</feature>
<dbReference type="InterPro" id="IPR050836">
    <property type="entry name" value="SDS22/Internalin_LRR"/>
</dbReference>
<evidence type="ECO:0000256" key="3">
    <source>
        <dbReference type="SAM" id="Coils"/>
    </source>
</evidence>
<feature type="compositionally biased region" description="Polar residues" evidence="4">
    <location>
        <begin position="1108"/>
        <end position="1141"/>
    </location>
</feature>
<dbReference type="SMART" id="SM00369">
    <property type="entry name" value="LRR_TYP"/>
    <property type="match status" value="3"/>
</dbReference>
<feature type="compositionally biased region" description="Low complexity" evidence="4">
    <location>
        <begin position="1171"/>
        <end position="1188"/>
    </location>
</feature>